<evidence type="ECO:0000256" key="5">
    <source>
        <dbReference type="ARBA" id="ARBA00022673"/>
    </source>
</evidence>
<protein>
    <submittedName>
        <fullName evidence="11">Ankyrin repeat protein</fullName>
    </submittedName>
</protein>
<dbReference type="PANTHER" id="PTHR10582:SF2">
    <property type="entry name" value="INACTIVE"/>
    <property type="match status" value="1"/>
</dbReference>
<evidence type="ECO:0000256" key="4">
    <source>
        <dbReference type="ARBA" id="ARBA00022568"/>
    </source>
</evidence>
<dbReference type="InterPro" id="IPR036770">
    <property type="entry name" value="Ankyrin_rpt-contain_sf"/>
</dbReference>
<keyword evidence="10" id="KW-0040">ANK repeat</keyword>
<evidence type="ECO:0000256" key="9">
    <source>
        <dbReference type="ARBA" id="ARBA00023303"/>
    </source>
</evidence>
<dbReference type="InterPro" id="IPR024862">
    <property type="entry name" value="TRPV"/>
</dbReference>
<keyword evidence="7" id="KW-0106">Calcium</keyword>
<dbReference type="Proteomes" id="UP000053660">
    <property type="component" value="Unassembled WGS sequence"/>
</dbReference>
<organism evidence="11 12">
    <name type="scientific">Oesophagostomum dentatum</name>
    <name type="common">Nodular worm</name>
    <dbReference type="NCBI Taxonomy" id="61180"/>
    <lineage>
        <taxon>Eukaryota</taxon>
        <taxon>Metazoa</taxon>
        <taxon>Ecdysozoa</taxon>
        <taxon>Nematoda</taxon>
        <taxon>Chromadorea</taxon>
        <taxon>Rhabditida</taxon>
        <taxon>Rhabditina</taxon>
        <taxon>Rhabditomorpha</taxon>
        <taxon>Strongyloidea</taxon>
        <taxon>Strongylidae</taxon>
        <taxon>Oesophagostomum</taxon>
    </lineage>
</organism>
<dbReference type="GO" id="GO:0005262">
    <property type="term" value="F:calcium channel activity"/>
    <property type="evidence" value="ECO:0007669"/>
    <property type="project" value="UniProtKB-KW"/>
</dbReference>
<evidence type="ECO:0000256" key="3">
    <source>
        <dbReference type="ARBA" id="ARBA00022475"/>
    </source>
</evidence>
<evidence type="ECO:0000256" key="10">
    <source>
        <dbReference type="PROSITE-ProRule" id="PRU00023"/>
    </source>
</evidence>
<feature type="repeat" description="ANK" evidence="10">
    <location>
        <begin position="37"/>
        <end position="69"/>
    </location>
</feature>
<comment type="subcellular location">
    <subcellularLocation>
        <location evidence="1">Cell membrane</location>
        <topology evidence="1">Multi-pass membrane protein</topology>
    </subcellularLocation>
</comment>
<evidence type="ECO:0000256" key="7">
    <source>
        <dbReference type="ARBA" id="ARBA00022837"/>
    </source>
</evidence>
<dbReference type="AlphaFoldDB" id="A0A0B1S3T4"/>
<keyword evidence="12" id="KW-1185">Reference proteome</keyword>
<keyword evidence="5" id="KW-0107">Calcium channel</keyword>
<dbReference type="GO" id="GO:0098703">
    <property type="term" value="P:calcium ion import across plasma membrane"/>
    <property type="evidence" value="ECO:0007669"/>
    <property type="project" value="TreeGrafter"/>
</dbReference>
<dbReference type="SUPFAM" id="SSF48403">
    <property type="entry name" value="Ankyrin repeat"/>
    <property type="match status" value="1"/>
</dbReference>
<evidence type="ECO:0000256" key="8">
    <source>
        <dbReference type="ARBA" id="ARBA00023065"/>
    </source>
</evidence>
<evidence type="ECO:0000313" key="11">
    <source>
        <dbReference type="EMBL" id="KHJ79579.1"/>
    </source>
</evidence>
<dbReference type="SMART" id="SM00248">
    <property type="entry name" value="ANK"/>
    <property type="match status" value="3"/>
</dbReference>
<dbReference type="EMBL" id="KN604317">
    <property type="protein sequence ID" value="KHJ79579.1"/>
    <property type="molecule type" value="Genomic_DNA"/>
</dbReference>
<dbReference type="PROSITE" id="PS50297">
    <property type="entry name" value="ANK_REP_REGION"/>
    <property type="match status" value="1"/>
</dbReference>
<accession>A0A0B1S3T4</accession>
<evidence type="ECO:0000313" key="12">
    <source>
        <dbReference type="Proteomes" id="UP000053660"/>
    </source>
</evidence>
<dbReference type="PROSITE" id="PS50088">
    <property type="entry name" value="ANK_REPEAT"/>
    <property type="match status" value="1"/>
</dbReference>
<evidence type="ECO:0000256" key="6">
    <source>
        <dbReference type="ARBA" id="ARBA00022737"/>
    </source>
</evidence>
<keyword evidence="3" id="KW-1003">Cell membrane</keyword>
<keyword evidence="6" id="KW-0677">Repeat</keyword>
<dbReference type="OrthoDB" id="533508at2759"/>
<keyword evidence="2" id="KW-0813">Transport</keyword>
<keyword evidence="8" id="KW-0406">Ion transport</keyword>
<keyword evidence="3" id="KW-0472">Membrane</keyword>
<keyword evidence="9" id="KW-0407">Ion channel</keyword>
<keyword evidence="4" id="KW-0109">Calcium transport</keyword>
<dbReference type="Gene3D" id="1.25.40.20">
    <property type="entry name" value="Ankyrin repeat-containing domain"/>
    <property type="match status" value="1"/>
</dbReference>
<dbReference type="GO" id="GO:0005886">
    <property type="term" value="C:plasma membrane"/>
    <property type="evidence" value="ECO:0007669"/>
    <property type="project" value="UniProtKB-SubCell"/>
</dbReference>
<dbReference type="InterPro" id="IPR002110">
    <property type="entry name" value="Ankyrin_rpt"/>
</dbReference>
<name>A0A0B1S3T4_OESDE</name>
<gene>
    <name evidence="11" type="ORF">OESDEN_20769</name>
</gene>
<reference evidence="11 12" key="1">
    <citation type="submission" date="2014-03" db="EMBL/GenBank/DDBJ databases">
        <title>Draft genome of the hookworm Oesophagostomum dentatum.</title>
        <authorList>
            <person name="Mitreva M."/>
        </authorList>
    </citation>
    <scope>NUCLEOTIDE SEQUENCE [LARGE SCALE GENOMIC DNA]</scope>
    <source>
        <strain evidence="11 12">OD-Hann</strain>
    </source>
</reference>
<proteinExistence type="predicted"/>
<evidence type="ECO:0000256" key="1">
    <source>
        <dbReference type="ARBA" id="ARBA00004651"/>
    </source>
</evidence>
<evidence type="ECO:0000256" key="2">
    <source>
        <dbReference type="ARBA" id="ARBA00022448"/>
    </source>
</evidence>
<dbReference type="PANTHER" id="PTHR10582">
    <property type="entry name" value="TRANSIENT RECEPTOR POTENTIAL ION CHANNEL PROTEIN"/>
    <property type="match status" value="1"/>
</dbReference>
<sequence length="153" mass="17163">MSGSHRKTQHSGADFDVPLTIIAQESNTAARKSYAYYGEYPLAFAACFGNKDIYDLLIQYGANPNLQDSFGNTILHMCVINYSSSMYSYAVRHWAKPADPHVINHAGLTPLTLATKLGRKHIFEEMLELMKVVSYSFSKIFFELPNFISASKP</sequence>
<dbReference type="Pfam" id="PF12796">
    <property type="entry name" value="Ank_2"/>
    <property type="match status" value="1"/>
</dbReference>